<name>A0A916WUU6_9HYPH</name>
<dbReference type="Gene3D" id="3.40.50.2000">
    <property type="entry name" value="Glycogen Phosphorylase B"/>
    <property type="match status" value="1"/>
</dbReference>
<reference evidence="1" key="1">
    <citation type="journal article" date="2014" name="Int. J. Syst. Evol. Microbiol.">
        <title>Complete genome sequence of Corynebacterium casei LMG S-19264T (=DSM 44701T), isolated from a smear-ripened cheese.</title>
        <authorList>
            <consortium name="US DOE Joint Genome Institute (JGI-PGF)"/>
            <person name="Walter F."/>
            <person name="Albersmeier A."/>
            <person name="Kalinowski J."/>
            <person name="Ruckert C."/>
        </authorList>
    </citation>
    <scope>NUCLEOTIDE SEQUENCE</scope>
    <source>
        <strain evidence="1">CGMCC 1.12426</strain>
    </source>
</reference>
<evidence type="ECO:0000313" key="2">
    <source>
        <dbReference type="Proteomes" id="UP000605148"/>
    </source>
</evidence>
<dbReference type="SUPFAM" id="SSF53756">
    <property type="entry name" value="UDP-Glycosyltransferase/glycogen phosphorylase"/>
    <property type="match status" value="1"/>
</dbReference>
<dbReference type="OrthoDB" id="1224817at2"/>
<gene>
    <name evidence="1" type="ORF">GCM10011316_05030</name>
</gene>
<dbReference type="AlphaFoldDB" id="A0A916WUU6"/>
<accession>A0A916WUU6</accession>
<protein>
    <submittedName>
        <fullName evidence="1">Uncharacterized protein</fullName>
    </submittedName>
</protein>
<comment type="caution">
    <text evidence="1">The sequence shown here is derived from an EMBL/GenBank/DDBJ whole genome shotgun (WGS) entry which is preliminary data.</text>
</comment>
<organism evidence="1 2">
    <name type="scientific">Roseibium aquae</name>
    <dbReference type="NCBI Taxonomy" id="1323746"/>
    <lineage>
        <taxon>Bacteria</taxon>
        <taxon>Pseudomonadati</taxon>
        <taxon>Pseudomonadota</taxon>
        <taxon>Alphaproteobacteria</taxon>
        <taxon>Hyphomicrobiales</taxon>
        <taxon>Stappiaceae</taxon>
        <taxon>Roseibium</taxon>
    </lineage>
</organism>
<evidence type="ECO:0000313" key="1">
    <source>
        <dbReference type="EMBL" id="GGB35883.1"/>
    </source>
</evidence>
<reference evidence="1" key="2">
    <citation type="submission" date="2020-09" db="EMBL/GenBank/DDBJ databases">
        <authorList>
            <person name="Sun Q."/>
            <person name="Zhou Y."/>
        </authorList>
    </citation>
    <scope>NUCLEOTIDE SEQUENCE</scope>
    <source>
        <strain evidence="1">CGMCC 1.12426</strain>
    </source>
</reference>
<dbReference type="Proteomes" id="UP000605148">
    <property type="component" value="Unassembled WGS sequence"/>
</dbReference>
<keyword evidence="2" id="KW-1185">Reference proteome</keyword>
<proteinExistence type="predicted"/>
<dbReference type="EMBL" id="BMFA01000001">
    <property type="protein sequence ID" value="GGB35883.1"/>
    <property type="molecule type" value="Genomic_DNA"/>
</dbReference>
<sequence>MKIGLDGGALNERGMTVAIYDYAAGLQDQLGHEAVVFYNPDHSLPDVLAKFTARFPVVAKPGHGQDEKAIEREKLDFYYILKDGLGSVAPGLAERTGVHAVFRCYKPHGDVYAYVSEWLTAWMTGGRAPFVPHIVDLPDPNHTLRDQLRIPADAFVVGRYGGFDQFNLEPARRAVARALNERRDLYLLFVNTQPFLSHDRALFLSPVVGLQEKSNFIATCDAGLNAKKIGESFGLANAEFYALGKPVFTWAGGMDQNHVWMTPDDTWLYRTENDLYRLLTGFSARDADADLAISAAQTYSPTAVMKQFDQVFLSGRYAASDIQLSRAFRLKRRLQEKWLRAKFRAWKMV</sequence>
<dbReference type="RefSeq" id="WP_150494101.1">
    <property type="nucleotide sequence ID" value="NZ_BMFA01000001.1"/>
</dbReference>